<dbReference type="InterPro" id="IPR039426">
    <property type="entry name" value="TonB-dep_rcpt-like"/>
</dbReference>
<dbReference type="GeneID" id="97243562"/>
<evidence type="ECO:0000256" key="7">
    <source>
        <dbReference type="ARBA" id="ARBA00023237"/>
    </source>
</evidence>
<keyword evidence="2 8" id="KW-0813">Transport</keyword>
<accession>A0A161Q531</accession>
<evidence type="ECO:0000256" key="8">
    <source>
        <dbReference type="PROSITE-ProRule" id="PRU01360"/>
    </source>
</evidence>
<sequence>MRLTYWIQGLAALPPLLGAGLAGAAETRLDPLAVEAPGIEETATSDLARLGWEMEVVTRAQIERAGPSADVTRVLQRYVPGLYVAPKTGPFDYATYSLRGSRSADILILLDGVRLNNRLYGGLYIDTISTAAIERIEVVKGAQGLIFGTEAVAGVINIVTRRVTGDDPEGAITAGLATDGARHLDGRAGDRFPNALGALDLMVFGSHDQSNGYIPYRSEDIEATVSDRRRSYRVANLGFRATQHLGDTARADLFYQYAAGKLDFAKPYANRDVFNDRTQHIATASFEHAPSAAFDYALRAHLNVWDTDYTRIHNLDGGGTTTVNDGDYWGFKDYGLKAQGRWRFAGQELLFGADSQFYRGADDVLVIGRQTGEAYGLFTQFRPHLDALPETDLSIGTRYNWTADGAEALVWSASIRQGFGPAFIRALAGTSFRLPTAEQLYANDDCCARGNPGLDPETSREVELGGGVEFDLGRDARLTLEATAFRREIDDMIDGSGDRFVNVSEGVLSEGVELEAGLDFARGWSTGAGVTFVSTERRDTGLQLDNIPTRHGFVRIGYETPDDTRGFAPGDRWGADLYARHVGNVRARGVDYGDYVVFDASGFYAFGPNGAHRLTLTVENLLDHDYATGRAGTGTPGRSVDQLGRPLTAELRYGYSF</sequence>
<dbReference type="PANTHER" id="PTHR30069">
    <property type="entry name" value="TONB-DEPENDENT OUTER MEMBRANE RECEPTOR"/>
    <property type="match status" value="1"/>
</dbReference>
<dbReference type="PANTHER" id="PTHR30069:SF29">
    <property type="entry name" value="HEMOGLOBIN AND HEMOGLOBIN-HAPTOGLOBIN-BINDING PROTEIN 1-RELATED"/>
    <property type="match status" value="1"/>
</dbReference>
<dbReference type="InterPro" id="IPR037066">
    <property type="entry name" value="Plug_dom_sf"/>
</dbReference>
<gene>
    <name evidence="11" type="ORF">AUP44_26705</name>
</gene>
<evidence type="ECO:0000256" key="3">
    <source>
        <dbReference type="ARBA" id="ARBA00022452"/>
    </source>
</evidence>
<dbReference type="OrthoDB" id="9796221at2"/>
<feature type="chain" id="PRO_5007824998" description="TonB-dependent receptor plug domain-containing protein" evidence="9">
    <location>
        <begin position="25"/>
        <end position="657"/>
    </location>
</feature>
<dbReference type="InterPro" id="IPR036942">
    <property type="entry name" value="Beta-barrel_TonB_sf"/>
</dbReference>
<dbReference type="AlphaFoldDB" id="A0A161Q531"/>
<reference evidence="11 12" key="1">
    <citation type="submission" date="2015-12" db="EMBL/GenBank/DDBJ databases">
        <title>Genome sequence of Tistrella mobilis MCCC 1A02139.</title>
        <authorList>
            <person name="Lu L."/>
            <person name="Lai Q."/>
            <person name="Shao Z."/>
            <person name="Qian P."/>
        </authorList>
    </citation>
    <scope>NUCLEOTIDE SEQUENCE [LARGE SCALE GENOMIC DNA]</scope>
    <source>
        <strain evidence="11 12">MCCC 1A02139</strain>
    </source>
</reference>
<keyword evidence="6 8" id="KW-0472">Membrane</keyword>
<keyword evidence="4 8" id="KW-0812">Transmembrane</keyword>
<evidence type="ECO:0000256" key="2">
    <source>
        <dbReference type="ARBA" id="ARBA00022448"/>
    </source>
</evidence>
<comment type="similarity">
    <text evidence="8">Belongs to the TonB-dependent receptor family.</text>
</comment>
<comment type="subcellular location">
    <subcellularLocation>
        <location evidence="1 8">Cell outer membrane</location>
        <topology evidence="1 8">Multi-pass membrane protein</topology>
    </subcellularLocation>
</comment>
<evidence type="ECO:0000313" key="11">
    <source>
        <dbReference type="EMBL" id="KYO53634.1"/>
    </source>
</evidence>
<dbReference type="RefSeq" id="WP_062763564.1">
    <property type="nucleotide sequence ID" value="NZ_CP121045.1"/>
</dbReference>
<protein>
    <recommendedName>
        <fullName evidence="10">TonB-dependent receptor plug domain-containing protein</fullName>
    </recommendedName>
</protein>
<organism evidence="11 12">
    <name type="scientific">Tistrella mobilis</name>
    <dbReference type="NCBI Taxonomy" id="171437"/>
    <lineage>
        <taxon>Bacteria</taxon>
        <taxon>Pseudomonadati</taxon>
        <taxon>Pseudomonadota</taxon>
        <taxon>Alphaproteobacteria</taxon>
        <taxon>Geminicoccales</taxon>
        <taxon>Geminicoccaceae</taxon>
        <taxon>Tistrella</taxon>
    </lineage>
</organism>
<feature type="signal peptide" evidence="9">
    <location>
        <begin position="1"/>
        <end position="24"/>
    </location>
</feature>
<dbReference type="SUPFAM" id="SSF56935">
    <property type="entry name" value="Porins"/>
    <property type="match status" value="1"/>
</dbReference>
<dbReference type="Pfam" id="PF07715">
    <property type="entry name" value="Plug"/>
    <property type="match status" value="1"/>
</dbReference>
<evidence type="ECO:0000256" key="1">
    <source>
        <dbReference type="ARBA" id="ARBA00004571"/>
    </source>
</evidence>
<dbReference type="Gene3D" id="2.40.170.20">
    <property type="entry name" value="TonB-dependent receptor, beta-barrel domain"/>
    <property type="match status" value="1"/>
</dbReference>
<dbReference type="GO" id="GO:0044718">
    <property type="term" value="P:siderophore transmembrane transport"/>
    <property type="evidence" value="ECO:0007669"/>
    <property type="project" value="TreeGrafter"/>
</dbReference>
<dbReference type="PROSITE" id="PS52016">
    <property type="entry name" value="TONB_DEPENDENT_REC_3"/>
    <property type="match status" value="1"/>
</dbReference>
<feature type="domain" description="TonB-dependent receptor plug" evidence="10">
    <location>
        <begin position="54"/>
        <end position="155"/>
    </location>
</feature>
<evidence type="ECO:0000259" key="10">
    <source>
        <dbReference type="Pfam" id="PF07715"/>
    </source>
</evidence>
<dbReference type="GO" id="GO:0015344">
    <property type="term" value="F:siderophore uptake transmembrane transporter activity"/>
    <property type="evidence" value="ECO:0007669"/>
    <property type="project" value="TreeGrafter"/>
</dbReference>
<dbReference type="Proteomes" id="UP000075787">
    <property type="component" value="Unassembled WGS sequence"/>
</dbReference>
<dbReference type="Gene3D" id="2.170.130.10">
    <property type="entry name" value="TonB-dependent receptor, plug domain"/>
    <property type="match status" value="1"/>
</dbReference>
<keyword evidence="3 8" id="KW-1134">Transmembrane beta strand</keyword>
<evidence type="ECO:0000256" key="6">
    <source>
        <dbReference type="ARBA" id="ARBA00023136"/>
    </source>
</evidence>
<proteinExistence type="inferred from homology"/>
<keyword evidence="5 9" id="KW-0732">Signal</keyword>
<dbReference type="EMBL" id="LPZR01000111">
    <property type="protein sequence ID" value="KYO53634.1"/>
    <property type="molecule type" value="Genomic_DNA"/>
</dbReference>
<comment type="caution">
    <text evidence="11">The sequence shown here is derived from an EMBL/GenBank/DDBJ whole genome shotgun (WGS) entry which is preliminary data.</text>
</comment>
<name>A0A161Q531_9PROT</name>
<dbReference type="InterPro" id="IPR012910">
    <property type="entry name" value="Plug_dom"/>
</dbReference>
<dbReference type="CDD" id="cd01347">
    <property type="entry name" value="ligand_gated_channel"/>
    <property type="match status" value="1"/>
</dbReference>
<evidence type="ECO:0000256" key="9">
    <source>
        <dbReference type="SAM" id="SignalP"/>
    </source>
</evidence>
<evidence type="ECO:0000313" key="12">
    <source>
        <dbReference type="Proteomes" id="UP000075787"/>
    </source>
</evidence>
<evidence type="ECO:0000256" key="4">
    <source>
        <dbReference type="ARBA" id="ARBA00022692"/>
    </source>
</evidence>
<evidence type="ECO:0000256" key="5">
    <source>
        <dbReference type="ARBA" id="ARBA00022729"/>
    </source>
</evidence>
<dbReference type="GO" id="GO:0009279">
    <property type="term" value="C:cell outer membrane"/>
    <property type="evidence" value="ECO:0007669"/>
    <property type="project" value="UniProtKB-SubCell"/>
</dbReference>
<keyword evidence="7 8" id="KW-0998">Cell outer membrane</keyword>